<dbReference type="InterPro" id="IPR035906">
    <property type="entry name" value="MetI-like_sf"/>
</dbReference>
<dbReference type="Gene3D" id="1.10.3720.10">
    <property type="entry name" value="MetI-like"/>
    <property type="match status" value="1"/>
</dbReference>
<evidence type="ECO:0000256" key="6">
    <source>
        <dbReference type="ARBA" id="ARBA00022989"/>
    </source>
</evidence>
<feature type="domain" description="ABC transmembrane type-1" evidence="9">
    <location>
        <begin position="64"/>
        <end position="271"/>
    </location>
</feature>
<dbReference type="PANTHER" id="PTHR42929">
    <property type="entry name" value="INNER MEMBRANE ABC TRANSPORTER PERMEASE PROTEIN YDCU-RELATED-RELATED"/>
    <property type="match status" value="1"/>
</dbReference>
<accession>A0A0A0HKJ5</accession>
<keyword evidence="7 8" id="KW-0472">Membrane</keyword>
<dbReference type="InterPro" id="IPR000515">
    <property type="entry name" value="MetI-like"/>
</dbReference>
<proteinExistence type="inferred from homology"/>
<comment type="subcellular location">
    <subcellularLocation>
        <location evidence="1 8">Cell membrane</location>
        <topology evidence="1 8">Multi-pass membrane protein</topology>
    </subcellularLocation>
</comment>
<keyword evidence="4" id="KW-1003">Cell membrane</keyword>
<evidence type="ECO:0000256" key="2">
    <source>
        <dbReference type="ARBA" id="ARBA00007069"/>
    </source>
</evidence>
<feature type="transmembrane region" description="Helical" evidence="8">
    <location>
        <begin position="252"/>
        <end position="272"/>
    </location>
</feature>
<evidence type="ECO:0000256" key="5">
    <source>
        <dbReference type="ARBA" id="ARBA00022692"/>
    </source>
</evidence>
<gene>
    <name evidence="10" type="ORF">rosmuc_02705</name>
</gene>
<reference evidence="10 11" key="1">
    <citation type="submission" date="2013-01" db="EMBL/GenBank/DDBJ databases">
        <authorList>
            <person name="Fiebig A."/>
            <person name="Goeker M."/>
            <person name="Klenk H.-P.P."/>
        </authorList>
    </citation>
    <scope>NUCLEOTIDE SEQUENCE [LARGE SCALE GENOMIC DNA]</scope>
    <source>
        <strain evidence="10 11">DSM 17069</strain>
    </source>
</reference>
<evidence type="ECO:0000256" key="8">
    <source>
        <dbReference type="RuleBase" id="RU363032"/>
    </source>
</evidence>
<protein>
    <submittedName>
        <fullName evidence="10">ABC-type spermidine/putrescine transport system, permease component I</fullName>
    </submittedName>
</protein>
<dbReference type="PANTHER" id="PTHR42929:SF1">
    <property type="entry name" value="INNER MEMBRANE ABC TRANSPORTER PERMEASE PROTEIN YDCU-RELATED"/>
    <property type="match status" value="1"/>
</dbReference>
<dbReference type="GO" id="GO:0055085">
    <property type="term" value="P:transmembrane transport"/>
    <property type="evidence" value="ECO:0007669"/>
    <property type="project" value="InterPro"/>
</dbReference>
<evidence type="ECO:0000256" key="3">
    <source>
        <dbReference type="ARBA" id="ARBA00022448"/>
    </source>
</evidence>
<dbReference type="eggNOG" id="COG1176">
    <property type="taxonomic scope" value="Bacteria"/>
</dbReference>
<keyword evidence="6 8" id="KW-1133">Transmembrane helix</keyword>
<dbReference type="AlphaFoldDB" id="A0A0A0HKJ5"/>
<evidence type="ECO:0000259" key="9">
    <source>
        <dbReference type="PROSITE" id="PS50928"/>
    </source>
</evidence>
<name>A0A0A0HKJ5_9RHOB</name>
<dbReference type="GO" id="GO:0005886">
    <property type="term" value="C:plasma membrane"/>
    <property type="evidence" value="ECO:0007669"/>
    <property type="project" value="UniProtKB-SubCell"/>
</dbReference>
<feature type="transmembrane region" description="Helical" evidence="8">
    <location>
        <begin position="7"/>
        <end position="28"/>
    </location>
</feature>
<evidence type="ECO:0000256" key="4">
    <source>
        <dbReference type="ARBA" id="ARBA00022475"/>
    </source>
</evidence>
<keyword evidence="5 8" id="KW-0812">Transmembrane</keyword>
<evidence type="ECO:0000256" key="7">
    <source>
        <dbReference type="ARBA" id="ARBA00023136"/>
    </source>
</evidence>
<dbReference type="SUPFAM" id="SSF161098">
    <property type="entry name" value="MetI-like"/>
    <property type="match status" value="1"/>
</dbReference>
<dbReference type="RefSeq" id="WP_037274416.1">
    <property type="nucleotide sequence ID" value="NZ_KN293981.1"/>
</dbReference>
<comment type="similarity">
    <text evidence="2">Belongs to the binding-protein-dependent transport system permease family. CysTW subfamily.</text>
</comment>
<dbReference type="Proteomes" id="UP000030021">
    <property type="component" value="Unassembled WGS sequence"/>
</dbReference>
<sequence>MREGKLVFWLLFAPFAAWIALLIVIPHIDMLILSLREKVAPRVYETGFRNYADFAATWVYPWTLLRTVVFSIIATVLTFLIGFPVAYYIAKIAQGRTKAALFMLCLLPFWVSEIVRVFGWMLLLRETGLISNALQGLGLTSGPVELLYNDAAILIGLVYTSMLFMIVPLISTIDGMDDALVEAGYDLGGNGWTVMTRIVIPYAMPGIIAGSIVVFMLALGNYLTPTLLGGKSGQWFTAQIYSQFITRFNWELGSAFGFILLATSSALVWLLLRLSGQSLSNTLGR</sequence>
<dbReference type="CDD" id="cd06261">
    <property type="entry name" value="TM_PBP2"/>
    <property type="match status" value="1"/>
</dbReference>
<dbReference type="PATRIC" id="fig|1288298.3.peg.2722"/>
<keyword evidence="3 8" id="KW-0813">Transport</keyword>
<feature type="transmembrane region" description="Helical" evidence="8">
    <location>
        <begin position="68"/>
        <end position="89"/>
    </location>
</feature>
<dbReference type="PROSITE" id="PS50928">
    <property type="entry name" value="ABC_TM1"/>
    <property type="match status" value="1"/>
</dbReference>
<dbReference type="Pfam" id="PF00528">
    <property type="entry name" value="BPD_transp_1"/>
    <property type="match status" value="1"/>
</dbReference>
<dbReference type="STRING" id="215743.ROSMUCSMR3_02566"/>
<evidence type="ECO:0000313" key="11">
    <source>
        <dbReference type="Proteomes" id="UP000030021"/>
    </source>
</evidence>
<dbReference type="EMBL" id="AONH01000014">
    <property type="protein sequence ID" value="KGM87391.1"/>
    <property type="molecule type" value="Genomic_DNA"/>
</dbReference>
<comment type="caution">
    <text evidence="10">The sequence shown here is derived from an EMBL/GenBank/DDBJ whole genome shotgun (WGS) entry which is preliminary data.</text>
</comment>
<feature type="transmembrane region" description="Helical" evidence="8">
    <location>
        <begin position="151"/>
        <end position="170"/>
    </location>
</feature>
<feature type="transmembrane region" description="Helical" evidence="8">
    <location>
        <begin position="202"/>
        <end position="223"/>
    </location>
</feature>
<organism evidence="10 11">
    <name type="scientific">Roseovarius mucosus DSM 17069</name>
    <dbReference type="NCBI Taxonomy" id="1288298"/>
    <lineage>
        <taxon>Bacteria</taxon>
        <taxon>Pseudomonadati</taxon>
        <taxon>Pseudomonadota</taxon>
        <taxon>Alphaproteobacteria</taxon>
        <taxon>Rhodobacterales</taxon>
        <taxon>Roseobacteraceae</taxon>
        <taxon>Roseovarius</taxon>
    </lineage>
</organism>
<evidence type="ECO:0000313" key="10">
    <source>
        <dbReference type="EMBL" id="KGM87391.1"/>
    </source>
</evidence>
<dbReference type="OrthoDB" id="9807047at2"/>
<evidence type="ECO:0000256" key="1">
    <source>
        <dbReference type="ARBA" id="ARBA00004651"/>
    </source>
</evidence>
<feature type="transmembrane region" description="Helical" evidence="8">
    <location>
        <begin position="101"/>
        <end position="123"/>
    </location>
</feature>
<dbReference type="HOGENOM" id="CLU_016047_18_3_5"/>